<proteinExistence type="inferred from homology"/>
<dbReference type="PANTHER" id="PTHR28270:SF1">
    <property type="entry name" value="MEDIATOR OF RNA POLYMERASE II TRANSCRIPTION SUBUNIT 19"/>
    <property type="match status" value="1"/>
</dbReference>
<evidence type="ECO:0000256" key="3">
    <source>
        <dbReference type="ARBA" id="ARBA00019615"/>
    </source>
</evidence>
<keyword evidence="11" id="KW-1185">Reference proteome</keyword>
<keyword evidence="5" id="KW-0010">Activator</keyword>
<feature type="region of interest" description="Disordered" evidence="9">
    <location>
        <begin position="1"/>
        <end position="40"/>
    </location>
</feature>
<keyword evidence="7" id="KW-0539">Nucleus</keyword>
<feature type="compositionally biased region" description="Low complexity" evidence="9">
    <location>
        <begin position="221"/>
        <end position="234"/>
    </location>
</feature>
<keyword evidence="6" id="KW-0804">Transcription</keyword>
<comment type="caution">
    <text evidence="10">The sequence shown here is derived from an EMBL/GenBank/DDBJ whole genome shotgun (WGS) entry which is preliminary data.</text>
</comment>
<feature type="compositionally biased region" description="Polar residues" evidence="9">
    <location>
        <begin position="99"/>
        <end position="108"/>
    </location>
</feature>
<dbReference type="Proteomes" id="UP001201163">
    <property type="component" value="Unassembled WGS sequence"/>
</dbReference>
<feature type="region of interest" description="Disordered" evidence="9">
    <location>
        <begin position="191"/>
        <end position="334"/>
    </location>
</feature>
<feature type="compositionally biased region" description="Polar residues" evidence="9">
    <location>
        <begin position="261"/>
        <end position="270"/>
    </location>
</feature>
<dbReference type="PANTHER" id="PTHR28270">
    <property type="entry name" value="MEDIATOR OF RNA POLYMERASE II TRANSCRIPTION SUBUNIT 19"/>
    <property type="match status" value="1"/>
</dbReference>
<protein>
    <recommendedName>
        <fullName evidence="3">Mediator of RNA polymerase II transcription subunit 19</fullName>
    </recommendedName>
    <alternativeName>
        <fullName evidence="8">Mediator complex subunit 19</fullName>
    </alternativeName>
</protein>
<evidence type="ECO:0000313" key="11">
    <source>
        <dbReference type="Proteomes" id="UP001201163"/>
    </source>
</evidence>
<organism evidence="10 11">
    <name type="scientific">Lactarius akahatsu</name>
    <dbReference type="NCBI Taxonomy" id="416441"/>
    <lineage>
        <taxon>Eukaryota</taxon>
        <taxon>Fungi</taxon>
        <taxon>Dikarya</taxon>
        <taxon>Basidiomycota</taxon>
        <taxon>Agaricomycotina</taxon>
        <taxon>Agaricomycetes</taxon>
        <taxon>Russulales</taxon>
        <taxon>Russulaceae</taxon>
        <taxon>Lactarius</taxon>
    </lineage>
</organism>
<dbReference type="GO" id="GO:0016592">
    <property type="term" value="C:mediator complex"/>
    <property type="evidence" value="ECO:0007669"/>
    <property type="project" value="InterPro"/>
</dbReference>
<gene>
    <name evidence="10" type="ORF">EDB92DRAFT_229524</name>
</gene>
<evidence type="ECO:0000313" key="10">
    <source>
        <dbReference type="EMBL" id="KAH8994832.1"/>
    </source>
</evidence>
<feature type="compositionally biased region" description="Basic residues" evidence="9">
    <location>
        <begin position="198"/>
        <end position="208"/>
    </location>
</feature>
<evidence type="ECO:0000256" key="4">
    <source>
        <dbReference type="ARBA" id="ARBA00023015"/>
    </source>
</evidence>
<dbReference type="GO" id="GO:0006357">
    <property type="term" value="P:regulation of transcription by RNA polymerase II"/>
    <property type="evidence" value="ECO:0007669"/>
    <property type="project" value="InterPro"/>
</dbReference>
<feature type="compositionally biased region" description="Basic and acidic residues" evidence="9">
    <location>
        <begin position="86"/>
        <end position="95"/>
    </location>
</feature>
<sequence length="334" mass="35597">MDLNPPSPSNHNAVAGPSSIPLNSSFFLLPSDSPRSPQLLDSTQDLISRFHLLSAYDKFVRPFIAQEHDPNTAHLPTTPAAAPSSDKGKGKERDPGTPTIASAATPGTHQDPDDDEGRDGKKKKNTYRHLIKGVPGKHSIKKDDFLTTIIQVPPKQHIPITPFDSRTQSEAFAVSLEGLKGWNIHALVPESTQAREDRKKRKELKKLAKAQGSTLPLLAGTPSASTPAAAPTPTQSHSQPPRTSTPVPLPRGVKREFDDSSVAQPNTQGPGVTAVNGSGGVTPTSVQVQRPGAAKAGVPGARPRPVKKQRIDVQGQARDIHPLPPMQQPTPQGV</sequence>
<evidence type="ECO:0000256" key="1">
    <source>
        <dbReference type="ARBA" id="ARBA00004123"/>
    </source>
</evidence>
<accession>A0AAD4LIW6</accession>
<evidence type="ECO:0000256" key="7">
    <source>
        <dbReference type="ARBA" id="ARBA00023242"/>
    </source>
</evidence>
<comment type="similarity">
    <text evidence="2">Belongs to the Mediator complex subunit 19 family.</text>
</comment>
<dbReference type="InterPro" id="IPR013942">
    <property type="entry name" value="Mediator_Med19_fun"/>
</dbReference>
<feature type="compositionally biased region" description="Polar residues" evidence="9">
    <location>
        <begin position="235"/>
        <end position="246"/>
    </location>
</feature>
<comment type="subcellular location">
    <subcellularLocation>
        <location evidence="1">Nucleus</location>
    </subcellularLocation>
</comment>
<name>A0AAD4LIW6_9AGAM</name>
<evidence type="ECO:0000256" key="5">
    <source>
        <dbReference type="ARBA" id="ARBA00023159"/>
    </source>
</evidence>
<evidence type="ECO:0000256" key="6">
    <source>
        <dbReference type="ARBA" id="ARBA00023163"/>
    </source>
</evidence>
<dbReference type="EMBL" id="JAKELL010000013">
    <property type="protein sequence ID" value="KAH8994832.1"/>
    <property type="molecule type" value="Genomic_DNA"/>
</dbReference>
<keyword evidence="4" id="KW-0805">Transcription regulation</keyword>
<dbReference type="GO" id="GO:0003712">
    <property type="term" value="F:transcription coregulator activity"/>
    <property type="evidence" value="ECO:0007669"/>
    <property type="project" value="InterPro"/>
</dbReference>
<evidence type="ECO:0000256" key="2">
    <source>
        <dbReference type="ARBA" id="ARBA00009259"/>
    </source>
</evidence>
<reference evidence="10" key="1">
    <citation type="submission" date="2022-01" db="EMBL/GenBank/DDBJ databases">
        <title>Comparative genomics reveals a dynamic genome evolution in the ectomycorrhizal milk-cap (Lactarius) mushrooms.</title>
        <authorList>
            <consortium name="DOE Joint Genome Institute"/>
            <person name="Lebreton A."/>
            <person name="Tang N."/>
            <person name="Kuo A."/>
            <person name="LaButti K."/>
            <person name="Drula E."/>
            <person name="Barry K."/>
            <person name="Clum A."/>
            <person name="Lipzen A."/>
            <person name="Mousain D."/>
            <person name="Ng V."/>
            <person name="Wang R."/>
            <person name="Wang X."/>
            <person name="Dai Y."/>
            <person name="Henrissat B."/>
            <person name="Grigoriev I.V."/>
            <person name="Guerin-Laguette A."/>
            <person name="Yu F."/>
            <person name="Martin F.M."/>
        </authorList>
    </citation>
    <scope>NUCLEOTIDE SEQUENCE</scope>
    <source>
        <strain evidence="10">QP</strain>
    </source>
</reference>
<evidence type="ECO:0000256" key="9">
    <source>
        <dbReference type="SAM" id="MobiDB-lite"/>
    </source>
</evidence>
<evidence type="ECO:0000256" key="8">
    <source>
        <dbReference type="ARBA" id="ARBA00032018"/>
    </source>
</evidence>
<dbReference type="GO" id="GO:0070847">
    <property type="term" value="C:core mediator complex"/>
    <property type="evidence" value="ECO:0007669"/>
    <property type="project" value="TreeGrafter"/>
</dbReference>
<dbReference type="AlphaFoldDB" id="A0AAD4LIW6"/>
<feature type="compositionally biased region" description="Low complexity" evidence="9">
    <location>
        <begin position="72"/>
        <end position="83"/>
    </location>
</feature>
<feature type="region of interest" description="Disordered" evidence="9">
    <location>
        <begin position="68"/>
        <end position="127"/>
    </location>
</feature>